<dbReference type="EMBL" id="CP039345">
    <property type="protein sequence ID" value="QCD78332.1"/>
    <property type="molecule type" value="Genomic_DNA"/>
</dbReference>
<dbReference type="PRINTS" id="PR00301">
    <property type="entry name" value="HEATSHOCK70"/>
</dbReference>
<dbReference type="FunFam" id="3.30.420.40:FF:000171">
    <property type="entry name" value="Heat shock 70 kDa protein 4"/>
    <property type="match status" value="2"/>
</dbReference>
<reference evidence="10 11" key="1">
    <citation type="submission" date="2019-04" db="EMBL/GenBank/DDBJ databases">
        <title>An improved genome assembly and genetic linkage map for asparagus bean, Vigna unguiculata ssp. sesquipedialis.</title>
        <authorList>
            <person name="Xia Q."/>
            <person name="Zhang R."/>
            <person name="Dong Y."/>
        </authorList>
    </citation>
    <scope>NUCLEOTIDE SEQUENCE [LARGE SCALE GENOMIC DNA]</scope>
    <source>
        <tissue evidence="10">Leaf</tissue>
    </source>
</reference>
<keyword evidence="5" id="KW-0067">ATP-binding</keyword>
<dbReference type="SUPFAM" id="SSF100934">
    <property type="entry name" value="Heat shock protein 70kD (HSP70), C-terminal subdomain"/>
    <property type="match status" value="1"/>
</dbReference>
<dbReference type="FunFam" id="2.60.34.10:FF:000034">
    <property type="entry name" value="Heat shock 70 kDa protein 16 isoform A"/>
    <property type="match status" value="1"/>
</dbReference>
<dbReference type="Pfam" id="PF06839">
    <property type="entry name" value="Zn_ribbon_GRF"/>
    <property type="match status" value="1"/>
</dbReference>
<dbReference type="SUPFAM" id="SSF100920">
    <property type="entry name" value="Heat shock protein 70kD (HSP70), peptide-binding domain"/>
    <property type="match status" value="1"/>
</dbReference>
<dbReference type="Gene3D" id="2.60.34.10">
    <property type="entry name" value="Substrate Binding Domain Of DNAk, Chain A, domain 1"/>
    <property type="match status" value="1"/>
</dbReference>
<evidence type="ECO:0000259" key="9">
    <source>
        <dbReference type="PROSITE" id="PS51999"/>
    </source>
</evidence>
<dbReference type="GO" id="GO:0140662">
    <property type="term" value="F:ATP-dependent protein folding chaperone"/>
    <property type="evidence" value="ECO:0007669"/>
    <property type="project" value="InterPro"/>
</dbReference>
<dbReference type="GO" id="GO:0005524">
    <property type="term" value="F:ATP binding"/>
    <property type="evidence" value="ECO:0007669"/>
    <property type="project" value="UniProtKB-KW"/>
</dbReference>
<protein>
    <submittedName>
        <fullName evidence="10">Heat shock a protein 4</fullName>
    </submittedName>
</protein>
<dbReference type="SUPFAM" id="SSF53067">
    <property type="entry name" value="Actin-like ATPase domain"/>
    <property type="match status" value="2"/>
</dbReference>
<gene>
    <name evidence="10" type="ORF">DEO72_LG1g1964</name>
</gene>
<dbReference type="PANTHER" id="PTHR45639">
    <property type="entry name" value="HSC70CB, ISOFORM G-RELATED"/>
    <property type="match status" value="1"/>
</dbReference>
<evidence type="ECO:0000256" key="5">
    <source>
        <dbReference type="ARBA" id="ARBA00022840"/>
    </source>
</evidence>
<keyword evidence="4" id="KW-0862">Zinc</keyword>
<evidence type="ECO:0000256" key="2">
    <source>
        <dbReference type="ARBA" id="ARBA00022741"/>
    </source>
</evidence>
<accession>A0A4D6KLH1</accession>
<dbReference type="InterPro" id="IPR043129">
    <property type="entry name" value="ATPase_NBD"/>
</dbReference>
<dbReference type="InterPro" id="IPR029048">
    <property type="entry name" value="HSP70_C_sf"/>
</dbReference>
<dbReference type="FunFam" id="3.30.30.30:FF:000002">
    <property type="entry name" value="Heat shock 70 kDa protein 4"/>
    <property type="match status" value="1"/>
</dbReference>
<evidence type="ECO:0000313" key="11">
    <source>
        <dbReference type="Proteomes" id="UP000501690"/>
    </source>
</evidence>
<dbReference type="PANTHER" id="PTHR45639:SF10">
    <property type="entry name" value="HEAT SHOCK 70 KDA PROTEIN 16 ISOFORM X1"/>
    <property type="match status" value="1"/>
</dbReference>
<dbReference type="InterPro" id="IPR013126">
    <property type="entry name" value="Hsp_70_fam"/>
</dbReference>
<evidence type="ECO:0000313" key="10">
    <source>
        <dbReference type="EMBL" id="QCD78332.1"/>
    </source>
</evidence>
<evidence type="ECO:0000256" key="1">
    <source>
        <dbReference type="ARBA" id="ARBA00022723"/>
    </source>
</evidence>
<dbReference type="Gene3D" id="3.30.420.40">
    <property type="match status" value="2"/>
</dbReference>
<proteinExistence type="inferred from homology"/>
<evidence type="ECO:0000256" key="8">
    <source>
        <dbReference type="PROSITE-ProRule" id="PRU01343"/>
    </source>
</evidence>
<dbReference type="InterPro" id="IPR010666">
    <property type="entry name" value="Znf_GRF"/>
</dbReference>
<dbReference type="Gene3D" id="3.90.640.10">
    <property type="entry name" value="Actin, Chain A, domain 4"/>
    <property type="match status" value="1"/>
</dbReference>
<keyword evidence="1" id="KW-0479">Metal-binding</keyword>
<dbReference type="Pfam" id="PF00012">
    <property type="entry name" value="HSP70"/>
    <property type="match status" value="1"/>
</dbReference>
<keyword evidence="3 8" id="KW-0863">Zinc-finger</keyword>
<dbReference type="GO" id="GO:0005829">
    <property type="term" value="C:cytosol"/>
    <property type="evidence" value="ECO:0007669"/>
    <property type="project" value="TreeGrafter"/>
</dbReference>
<evidence type="ECO:0000256" key="6">
    <source>
        <dbReference type="ARBA" id="ARBA00023186"/>
    </source>
</evidence>
<dbReference type="InterPro" id="IPR029047">
    <property type="entry name" value="HSP70_peptide-bd_sf"/>
</dbReference>
<dbReference type="PROSITE" id="PS51999">
    <property type="entry name" value="ZF_GRF"/>
    <property type="match status" value="1"/>
</dbReference>
<evidence type="ECO:0000256" key="4">
    <source>
        <dbReference type="ARBA" id="ARBA00022833"/>
    </source>
</evidence>
<name>A0A4D6KLH1_VIGUN</name>
<evidence type="ECO:0000256" key="7">
    <source>
        <dbReference type="ARBA" id="ARBA00061090"/>
    </source>
</evidence>
<keyword evidence="10" id="KW-0346">Stress response</keyword>
<comment type="similarity">
    <text evidence="7">Belongs to the heat shock protein 70 (TC 1.A.33) family. HSP110/SSE subfamily.</text>
</comment>
<dbReference type="Gene3D" id="3.30.30.30">
    <property type="match status" value="1"/>
</dbReference>
<dbReference type="GO" id="GO:0008270">
    <property type="term" value="F:zinc ion binding"/>
    <property type="evidence" value="ECO:0007669"/>
    <property type="project" value="UniProtKB-KW"/>
</dbReference>
<dbReference type="GO" id="GO:0005634">
    <property type="term" value="C:nucleus"/>
    <property type="evidence" value="ECO:0007669"/>
    <property type="project" value="TreeGrafter"/>
</dbReference>
<keyword evidence="11" id="KW-1185">Reference proteome</keyword>
<dbReference type="CDD" id="cd24095">
    <property type="entry name" value="ASKHA_NBD_HSP70_AtHsp70-14-like"/>
    <property type="match status" value="1"/>
</dbReference>
<dbReference type="FunFam" id="1.20.1270.10:FF:000002">
    <property type="entry name" value="Heat shock 70 kDa protein 4"/>
    <property type="match status" value="1"/>
</dbReference>
<keyword evidence="6" id="KW-0143">Chaperone</keyword>
<dbReference type="FunFam" id="3.90.640.10:FF:000004">
    <property type="entry name" value="Heat shock 70 kDa protein 4"/>
    <property type="match status" value="1"/>
</dbReference>
<organism evidence="10 11">
    <name type="scientific">Vigna unguiculata</name>
    <name type="common">Cowpea</name>
    <dbReference type="NCBI Taxonomy" id="3917"/>
    <lineage>
        <taxon>Eukaryota</taxon>
        <taxon>Viridiplantae</taxon>
        <taxon>Streptophyta</taxon>
        <taxon>Embryophyta</taxon>
        <taxon>Tracheophyta</taxon>
        <taxon>Spermatophyta</taxon>
        <taxon>Magnoliopsida</taxon>
        <taxon>eudicotyledons</taxon>
        <taxon>Gunneridae</taxon>
        <taxon>Pentapetalae</taxon>
        <taxon>rosids</taxon>
        <taxon>fabids</taxon>
        <taxon>Fabales</taxon>
        <taxon>Fabaceae</taxon>
        <taxon>Papilionoideae</taxon>
        <taxon>50 kb inversion clade</taxon>
        <taxon>NPAAA clade</taxon>
        <taxon>indigoferoid/millettioid clade</taxon>
        <taxon>Phaseoleae</taxon>
        <taxon>Vigna</taxon>
    </lineage>
</organism>
<feature type="domain" description="GRF-type" evidence="9">
    <location>
        <begin position="769"/>
        <end position="815"/>
    </location>
</feature>
<dbReference type="Proteomes" id="UP000501690">
    <property type="component" value="Linkage Group LG1"/>
</dbReference>
<keyword evidence="2" id="KW-0547">Nucleotide-binding</keyword>
<evidence type="ECO:0000256" key="3">
    <source>
        <dbReference type="ARBA" id="ARBA00022771"/>
    </source>
</evidence>
<dbReference type="Gene3D" id="1.20.1270.10">
    <property type="match status" value="1"/>
</dbReference>
<dbReference type="AlphaFoldDB" id="A0A4D6KLH1"/>
<sequence length="989" mass="110570">MSVVGFDIGNENCVIAVVRQRGIDVLLNYESKRETPAVVCFSEKQRLLGSAGAASAMMHIKSTVSQIKTLIGRKFADPDVVKELKMLPLETSEGQDGGILIHLKYLGEIHVFTPVQIMSMLFAHLKTMTEKDLEMAISDCVIGIPSYFTDLQRRAYLDAAKIAGLKPLRLIHDCTATALSYGMYKTDFSGTGPVYVAFIDVGHCDTQVSIASFEFGKMKILSQAFDRSLGGRDFDEVLFSHFAAKFKEEYRIDVYSNTKACFRLRAACEKLKKVLSANLEAPLNIECLMDEKDVKGFISREEFEKLASGLLERVSIPCLRALTDANLTVEKISSVELVGSGSRIPAISTLLISLFKREPSRQLNASECVARGCALQCAMLSPVYRVREYEVQDVIPFSIGLSSDEGPIAVRTNGVFFPKGQSFPSVKVIAFQRSNLFHLEAFYVNPDELPPGTSPKISCVTIGPFHGSHGSKSRIKVRVSLDLHGILNIESATLIKDDTDDLVMAGNHNSNSDAMDIDPIPDTVANGFEDITNKKLESPCSSVDGIRKDKGNRRVDVPVNENIYGGMTKAEIAEAREKELQLAQQDRIIEQTKEKKNSLESYVYDMRSKLFHTYRSFASEQERDDISRSLQETEEWLYEDGVDETEHAYSSKLEDLKKLVDPIENRFKDEKERGKAKGDLLKCILKHRTSADSLPPQDKELIINECNKAEQWLEEKNQQQESSPKNTEPIVWSSEIRSKTEEFNFGGSSHGGGSSYCGGVRMFGVKLICYYGEIVVLRTTRTFKNMGKQFWGCPKFKSRCQELGGCNFFQWFIGKEIKEEEEESLEKNLIDAFVVKMEERHVVTMEERDGGEIKVQNLERIEERDVDSKPNIIDGVGVESEHDSELEIIDYVAAETGHMKRTSIGGGNSQSKQDSEPNIMDGVGVEIGHVIRTSIGGRNGQSNVDLFMGHVVFGSVEDACEGRLRRQRQRKGRARRGCTDMLPMVVAIR</sequence>